<dbReference type="GO" id="GO:0047408">
    <property type="term" value="F:alkenylglycerophosphocholine hydrolase activity"/>
    <property type="evidence" value="ECO:0007669"/>
    <property type="project" value="UniProtKB-EC"/>
</dbReference>
<evidence type="ECO:0000313" key="10">
    <source>
        <dbReference type="EMBL" id="CAG9128556.1"/>
    </source>
</evidence>
<dbReference type="EMBL" id="CAJHNJ030000036">
    <property type="protein sequence ID" value="CAG9128556.1"/>
    <property type="molecule type" value="Genomic_DNA"/>
</dbReference>
<keyword evidence="4 9" id="KW-1133">Transmembrane helix</keyword>
<evidence type="ECO:0000256" key="3">
    <source>
        <dbReference type="ARBA" id="ARBA00022692"/>
    </source>
</evidence>
<gene>
    <name evidence="10" type="ORF">PLXY2_LOCUS9239</name>
</gene>
<evidence type="ECO:0000313" key="11">
    <source>
        <dbReference type="Proteomes" id="UP000653454"/>
    </source>
</evidence>
<dbReference type="PANTHER" id="PTHR31885">
    <property type="entry name" value="GH04784P"/>
    <property type="match status" value="1"/>
</dbReference>
<keyword evidence="5 9" id="KW-0472">Membrane</keyword>
<evidence type="ECO:0000256" key="1">
    <source>
        <dbReference type="ARBA" id="ARBA00004141"/>
    </source>
</evidence>
<dbReference type="PANTHER" id="PTHR31885:SF6">
    <property type="entry name" value="GH04784P"/>
    <property type="match status" value="1"/>
</dbReference>
<comment type="similarity">
    <text evidence="2">Belongs to the TMEM86 family.</text>
</comment>
<feature type="transmembrane region" description="Helical" evidence="9">
    <location>
        <begin position="171"/>
        <end position="190"/>
    </location>
</feature>
<keyword evidence="3 9" id="KW-0812">Transmembrane</keyword>
<feature type="transmembrane region" description="Helical" evidence="9">
    <location>
        <begin position="202"/>
        <end position="222"/>
    </location>
</feature>
<comment type="catalytic activity">
    <reaction evidence="7">
        <text>a 1-O-(1Z-alkenyl)-sn-glycero-3-phosphoethanolamine + H2O = a 2,3-saturated aldehyde + sn-glycero-3-phosphoethanolamine</text>
        <dbReference type="Rhea" id="RHEA:16905"/>
        <dbReference type="ChEBI" id="CHEBI:15377"/>
        <dbReference type="ChEBI" id="CHEBI:73359"/>
        <dbReference type="ChEBI" id="CHEBI:77288"/>
        <dbReference type="ChEBI" id="CHEBI:143890"/>
        <dbReference type="EC" id="3.3.2.2"/>
    </reaction>
</comment>
<organism evidence="10 11">
    <name type="scientific">Plutella xylostella</name>
    <name type="common">Diamondback moth</name>
    <name type="synonym">Plutella maculipennis</name>
    <dbReference type="NCBI Taxonomy" id="51655"/>
    <lineage>
        <taxon>Eukaryota</taxon>
        <taxon>Metazoa</taxon>
        <taxon>Ecdysozoa</taxon>
        <taxon>Arthropoda</taxon>
        <taxon>Hexapoda</taxon>
        <taxon>Insecta</taxon>
        <taxon>Pterygota</taxon>
        <taxon>Neoptera</taxon>
        <taxon>Endopterygota</taxon>
        <taxon>Lepidoptera</taxon>
        <taxon>Glossata</taxon>
        <taxon>Ditrysia</taxon>
        <taxon>Yponomeutoidea</taxon>
        <taxon>Plutellidae</taxon>
        <taxon>Plutella</taxon>
    </lineage>
</organism>
<comment type="subcellular location">
    <subcellularLocation>
        <location evidence="1">Membrane</location>
        <topology evidence="1">Multi-pass membrane protein</topology>
    </subcellularLocation>
</comment>
<dbReference type="InterPro" id="IPR012506">
    <property type="entry name" value="TMEM86B-like"/>
</dbReference>
<name>A0A8S4FME7_PLUXY</name>
<feature type="transmembrane region" description="Helical" evidence="9">
    <location>
        <begin position="228"/>
        <end position="252"/>
    </location>
</feature>
<evidence type="ECO:0000256" key="2">
    <source>
        <dbReference type="ARBA" id="ARBA00007375"/>
    </source>
</evidence>
<accession>A0A8S4FME7</accession>
<dbReference type="GO" id="GO:0016020">
    <property type="term" value="C:membrane"/>
    <property type="evidence" value="ECO:0007669"/>
    <property type="project" value="UniProtKB-SubCell"/>
</dbReference>
<protein>
    <recommendedName>
        <fullName evidence="6">lysoplasmalogenase</fullName>
        <ecNumber evidence="6">3.3.2.2</ecNumber>
    </recommendedName>
</protein>
<keyword evidence="11" id="KW-1185">Reference proteome</keyword>
<evidence type="ECO:0000256" key="6">
    <source>
        <dbReference type="ARBA" id="ARBA00035673"/>
    </source>
</evidence>
<evidence type="ECO:0000256" key="5">
    <source>
        <dbReference type="ARBA" id="ARBA00023136"/>
    </source>
</evidence>
<evidence type="ECO:0000256" key="9">
    <source>
        <dbReference type="SAM" id="Phobius"/>
    </source>
</evidence>
<feature type="transmembrane region" description="Helical" evidence="9">
    <location>
        <begin position="119"/>
        <end position="139"/>
    </location>
</feature>
<feature type="transmembrane region" description="Helical" evidence="9">
    <location>
        <begin position="146"/>
        <end position="165"/>
    </location>
</feature>
<dbReference type="Proteomes" id="UP000653454">
    <property type="component" value="Unassembled WGS sequence"/>
</dbReference>
<comment type="catalytic activity">
    <reaction evidence="8">
        <text>a 1-O-(1Z-alkenyl)-sn-glycero-3-phosphocholine + H2O = a 2,3-saturated aldehyde + sn-glycerol 3-phosphocholine</text>
        <dbReference type="Rhea" id="RHEA:22544"/>
        <dbReference type="ChEBI" id="CHEBI:15377"/>
        <dbReference type="ChEBI" id="CHEBI:16870"/>
        <dbReference type="ChEBI" id="CHEBI:73359"/>
        <dbReference type="ChEBI" id="CHEBI:77287"/>
        <dbReference type="EC" id="3.3.2.2"/>
    </reaction>
</comment>
<sequence length="262" mass="29316">MAEYEEWPAGIPPWTYCMEIIKQSNLKIRLLPFFQSVVLYFLVARDEDGVMGAGAPEQIGIVWDVTLVRRAVVKMAPVSSLVFLLTLQLQDSCHPQAVWYCRKICLGLFMSGIGDALLVWNYLAKGMVFFAIAHILYISAFTFKPLCIPLGFILFVCTAIYNSFLTPPEDLKYLVPIYSMFLASMAWRGVARARSGGQSGLASAVGSVSFLVSDMVLAYTMFNEPLEYGRIIVMSTYYFGQLCIALSAVDLARRPLAYDRDD</sequence>
<evidence type="ECO:0000256" key="4">
    <source>
        <dbReference type="ARBA" id="ARBA00022989"/>
    </source>
</evidence>
<comment type="caution">
    <text evidence="10">The sequence shown here is derived from an EMBL/GenBank/DDBJ whole genome shotgun (WGS) entry which is preliminary data.</text>
</comment>
<evidence type="ECO:0000256" key="7">
    <source>
        <dbReference type="ARBA" id="ARBA00049458"/>
    </source>
</evidence>
<dbReference type="AlphaFoldDB" id="A0A8S4FME7"/>
<reference evidence="10" key="1">
    <citation type="submission" date="2020-11" db="EMBL/GenBank/DDBJ databases">
        <authorList>
            <person name="Whiteford S."/>
        </authorList>
    </citation>
    <scope>NUCLEOTIDE SEQUENCE</scope>
</reference>
<evidence type="ECO:0000256" key="8">
    <source>
        <dbReference type="ARBA" id="ARBA00049560"/>
    </source>
</evidence>
<proteinExistence type="inferred from homology"/>
<dbReference type="EC" id="3.3.2.2" evidence="6"/>
<dbReference type="Pfam" id="PF07947">
    <property type="entry name" value="YhhN"/>
    <property type="match status" value="1"/>
</dbReference>